<dbReference type="EMBL" id="PFEB01000033">
    <property type="protein sequence ID" value="PJE60718.1"/>
    <property type="molecule type" value="Genomic_DNA"/>
</dbReference>
<comment type="caution">
    <text evidence="1">The sequence shown here is derived from an EMBL/GenBank/DDBJ whole genome shotgun (WGS) entry which is preliminary data.</text>
</comment>
<protein>
    <submittedName>
        <fullName evidence="1">Uncharacterized protein</fullName>
    </submittedName>
</protein>
<proteinExistence type="predicted"/>
<name>A0A2M8KLC4_9BACT</name>
<organism evidence="1 2">
    <name type="scientific">Candidatus Roizmanbacteria bacterium CG10_big_fil_rev_8_21_14_0_10_36_26</name>
    <dbReference type="NCBI Taxonomy" id="1974851"/>
    <lineage>
        <taxon>Bacteria</taxon>
        <taxon>Candidatus Roizmaniibacteriota</taxon>
    </lineage>
</organism>
<dbReference type="AlphaFoldDB" id="A0A2M8KLC4"/>
<gene>
    <name evidence="1" type="ORF">COU86_02825</name>
</gene>
<accession>A0A2M8KLC4</accession>
<evidence type="ECO:0000313" key="2">
    <source>
        <dbReference type="Proteomes" id="UP000231434"/>
    </source>
</evidence>
<reference evidence="2" key="1">
    <citation type="submission" date="2017-09" db="EMBL/GenBank/DDBJ databases">
        <title>Depth-based differentiation of microbial function through sediment-hosted aquifers and enrichment of novel symbionts in the deep terrestrial subsurface.</title>
        <authorList>
            <person name="Probst A.J."/>
            <person name="Ladd B."/>
            <person name="Jarett J.K."/>
            <person name="Geller-Mcgrath D.E."/>
            <person name="Sieber C.M.K."/>
            <person name="Emerson J.B."/>
            <person name="Anantharaman K."/>
            <person name="Thomas B.C."/>
            <person name="Malmstrom R."/>
            <person name="Stieglmeier M."/>
            <person name="Klingl A."/>
            <person name="Woyke T."/>
            <person name="Ryan C.M."/>
            <person name="Banfield J.F."/>
        </authorList>
    </citation>
    <scope>NUCLEOTIDE SEQUENCE [LARGE SCALE GENOMIC DNA]</scope>
</reference>
<evidence type="ECO:0000313" key="1">
    <source>
        <dbReference type="EMBL" id="PJE60718.1"/>
    </source>
</evidence>
<dbReference type="Proteomes" id="UP000231434">
    <property type="component" value="Unassembled WGS sequence"/>
</dbReference>
<sequence length="94" mass="10914">MVSSVVCLNSLSLQETLALNIQYYKSQVILSEYLKEGGTIYDGRDMGLHRGFKHQPYYKCVFEELKQRSLIASTFETKDGTKLKFNKDTKRRLI</sequence>